<name>A0A915AKF0_PARUN</name>
<sequence length="157" mass="18135">SVCTYFLGEAIEIRSGCRMETTQKRMKKAVDEMIDEIDRKYLRDVQKKMFLCSSKCCDDKTLSREDVENCVDRCNMTMKGAQTTLERELGELQGQLSRCAMTCYDRLVQKYGPDPNKYSDAQMMSFNEQLEKCVSGCADDHIKLLPKIKQRFADSLH</sequence>
<proteinExistence type="inferred from homology"/>
<dbReference type="WBParaSite" id="PgR008_g202_t01">
    <property type="protein sequence ID" value="PgR008_g202_t01"/>
    <property type="gene ID" value="PgR008_g202"/>
</dbReference>
<dbReference type="PANTHER" id="PTHR21096:SF0">
    <property type="entry name" value="PROTEIN FAM136A"/>
    <property type="match status" value="1"/>
</dbReference>
<accession>A0A915AKF0</accession>
<evidence type="ECO:0000256" key="1">
    <source>
        <dbReference type="ARBA" id="ARBA00009952"/>
    </source>
</evidence>
<evidence type="ECO:0000313" key="3">
    <source>
        <dbReference type="WBParaSite" id="PgR008_g202_t01"/>
    </source>
</evidence>
<dbReference type="PANTHER" id="PTHR21096">
    <property type="entry name" value="PROTEIN FAM136A"/>
    <property type="match status" value="1"/>
</dbReference>
<dbReference type="InterPro" id="IPR008560">
    <property type="entry name" value="DUF842_euk"/>
</dbReference>
<dbReference type="GO" id="GO:0005737">
    <property type="term" value="C:cytoplasm"/>
    <property type="evidence" value="ECO:0007669"/>
    <property type="project" value="TreeGrafter"/>
</dbReference>
<comment type="similarity">
    <text evidence="1">Belongs to the FAM136 family.</text>
</comment>
<protein>
    <submittedName>
        <fullName evidence="3">Protein FAM136A</fullName>
    </submittedName>
</protein>
<dbReference type="AlphaFoldDB" id="A0A915AKF0"/>
<reference evidence="3" key="1">
    <citation type="submission" date="2022-11" db="UniProtKB">
        <authorList>
            <consortium name="WormBaseParasite"/>
        </authorList>
    </citation>
    <scope>IDENTIFICATION</scope>
</reference>
<evidence type="ECO:0000313" key="2">
    <source>
        <dbReference type="Proteomes" id="UP000887569"/>
    </source>
</evidence>
<dbReference type="Pfam" id="PF05811">
    <property type="entry name" value="DUF842"/>
    <property type="match status" value="1"/>
</dbReference>
<keyword evidence="2" id="KW-1185">Reference proteome</keyword>
<organism evidence="2 3">
    <name type="scientific">Parascaris univalens</name>
    <name type="common">Nematode worm</name>
    <dbReference type="NCBI Taxonomy" id="6257"/>
    <lineage>
        <taxon>Eukaryota</taxon>
        <taxon>Metazoa</taxon>
        <taxon>Ecdysozoa</taxon>
        <taxon>Nematoda</taxon>
        <taxon>Chromadorea</taxon>
        <taxon>Rhabditida</taxon>
        <taxon>Spirurina</taxon>
        <taxon>Ascaridomorpha</taxon>
        <taxon>Ascaridoidea</taxon>
        <taxon>Ascarididae</taxon>
        <taxon>Parascaris</taxon>
    </lineage>
</organism>
<dbReference type="Proteomes" id="UP000887569">
    <property type="component" value="Unplaced"/>
</dbReference>